<feature type="domain" description="N-acetyltransferase" evidence="1">
    <location>
        <begin position="8"/>
        <end position="157"/>
    </location>
</feature>
<organism evidence="2 3">
    <name type="scientific">Candidatus Pantoea multigeneris</name>
    <dbReference type="NCBI Taxonomy" id="2608357"/>
    <lineage>
        <taxon>Bacteria</taxon>
        <taxon>Pseudomonadati</taxon>
        <taxon>Pseudomonadota</taxon>
        <taxon>Gammaproteobacteria</taxon>
        <taxon>Enterobacterales</taxon>
        <taxon>Erwiniaceae</taxon>
        <taxon>Pantoea</taxon>
    </lineage>
</organism>
<dbReference type="RefSeq" id="WP_167016657.1">
    <property type="nucleotide sequence ID" value="NZ_VWXF01000008.1"/>
</dbReference>
<dbReference type="PROSITE" id="PS51186">
    <property type="entry name" value="GNAT"/>
    <property type="match status" value="1"/>
</dbReference>
<dbReference type="Gene3D" id="3.40.630.30">
    <property type="match status" value="1"/>
</dbReference>
<keyword evidence="3" id="KW-1185">Reference proteome</keyword>
<dbReference type="CDD" id="cd04301">
    <property type="entry name" value="NAT_SF"/>
    <property type="match status" value="1"/>
</dbReference>
<dbReference type="PANTHER" id="PTHR43072:SF58">
    <property type="entry name" value="N-ACETYLTRANSFERASE DOMAIN-CONTAINING PROTEIN"/>
    <property type="match status" value="1"/>
</dbReference>
<protein>
    <submittedName>
        <fullName evidence="2">GNAT family N-acetyltransferase</fullName>
    </submittedName>
</protein>
<dbReference type="EMBL" id="VWXF01000008">
    <property type="protein sequence ID" value="NIF23421.1"/>
    <property type="molecule type" value="Genomic_DNA"/>
</dbReference>
<dbReference type="SUPFAM" id="SSF55729">
    <property type="entry name" value="Acyl-CoA N-acyltransferases (Nat)"/>
    <property type="match status" value="1"/>
</dbReference>
<evidence type="ECO:0000313" key="3">
    <source>
        <dbReference type="Proteomes" id="UP001515683"/>
    </source>
</evidence>
<sequence>MFKEECELAVDLLSESDLDNVALLFNDYRVFYQQKTDVSAAYNFISERFFNKESVVLVAKAAGKVVGFIQMYPSFSSVQARKIFILNDLFVRADYRQLKVGERLMRFSEAYAKKEKASMLVLETMSDNLTAKNLYKKRGYEQEVGVEIYALNLQEAE</sequence>
<dbReference type="InterPro" id="IPR000182">
    <property type="entry name" value="GNAT_dom"/>
</dbReference>
<evidence type="ECO:0000259" key="1">
    <source>
        <dbReference type="PROSITE" id="PS51186"/>
    </source>
</evidence>
<dbReference type="Pfam" id="PF00583">
    <property type="entry name" value="Acetyltransf_1"/>
    <property type="match status" value="1"/>
</dbReference>
<comment type="caution">
    <text evidence="2">The sequence shown here is derived from an EMBL/GenBank/DDBJ whole genome shotgun (WGS) entry which is preliminary data.</text>
</comment>
<accession>A0ABX0RDJ1</accession>
<proteinExistence type="predicted"/>
<dbReference type="InterPro" id="IPR016181">
    <property type="entry name" value="Acyl_CoA_acyltransferase"/>
</dbReference>
<reference evidence="2 3" key="1">
    <citation type="journal article" date="2019" name="bioRxiv">
        <title>Bacteria contribute to plant secondary compound degradation in a generalist herbivore system.</title>
        <authorList>
            <person name="Francoeur C.B."/>
            <person name="Khadempour L."/>
            <person name="Moreira-Soto R.D."/>
            <person name="Gotting K."/>
            <person name="Book A.J."/>
            <person name="Pinto-Tomas A.A."/>
            <person name="Keefover-Ring K."/>
            <person name="Currie C.R."/>
        </authorList>
    </citation>
    <scope>NUCLEOTIDE SEQUENCE [LARGE SCALE GENOMIC DNA]</scope>
    <source>
        <strain evidence="2">Acro-835</strain>
    </source>
</reference>
<dbReference type="Proteomes" id="UP001515683">
    <property type="component" value="Unassembled WGS sequence"/>
</dbReference>
<dbReference type="PANTHER" id="PTHR43072">
    <property type="entry name" value="N-ACETYLTRANSFERASE"/>
    <property type="match status" value="1"/>
</dbReference>
<evidence type="ECO:0000313" key="2">
    <source>
        <dbReference type="EMBL" id="NIF23421.1"/>
    </source>
</evidence>
<gene>
    <name evidence="2" type="ORF">F3J40_17720</name>
</gene>
<name>A0ABX0RDJ1_9GAMM</name>